<evidence type="ECO:0000256" key="5">
    <source>
        <dbReference type="ARBA" id="ARBA00022729"/>
    </source>
</evidence>
<dbReference type="InterPro" id="IPR001304">
    <property type="entry name" value="C-type_lectin-like"/>
</dbReference>
<dbReference type="GO" id="GO:0019991">
    <property type="term" value="P:septate junction assembly"/>
    <property type="evidence" value="ECO:0007669"/>
    <property type="project" value="UniProtKB-ARBA"/>
</dbReference>
<reference evidence="19 20" key="1">
    <citation type="journal article" date="2010" name="Science">
        <title>Genomic comparison of the ants Camponotus floridanus and Harpegnathos saltator.</title>
        <authorList>
            <person name="Bonasio R."/>
            <person name="Zhang G."/>
            <person name="Ye C."/>
            <person name="Mutti N.S."/>
            <person name="Fang X."/>
            <person name="Qin N."/>
            <person name="Donahue G."/>
            <person name="Yang P."/>
            <person name="Li Q."/>
            <person name="Li C."/>
            <person name="Zhang P."/>
            <person name="Huang Z."/>
            <person name="Berger S.L."/>
            <person name="Reinberg D."/>
            <person name="Wang J."/>
            <person name="Liebig J."/>
        </authorList>
    </citation>
    <scope>NUCLEOTIDE SEQUENCE [LARGE SCALE GENOMIC DNA]</scope>
    <source>
        <strain evidence="20">C129</strain>
    </source>
</reference>
<keyword evidence="7" id="KW-0130">Cell adhesion</keyword>
<dbReference type="PANTHER" id="PTHR44170">
    <property type="entry name" value="PROTEIN SIDEKICK"/>
    <property type="match status" value="1"/>
</dbReference>
<dbReference type="CDD" id="cd00037">
    <property type="entry name" value="CLECT"/>
    <property type="match status" value="1"/>
</dbReference>
<dbReference type="GO" id="GO:0008366">
    <property type="term" value="P:axon ensheathment"/>
    <property type="evidence" value="ECO:0007669"/>
    <property type="project" value="UniProtKB-ARBA"/>
</dbReference>
<keyword evidence="6" id="KW-0677">Repeat</keyword>
<keyword evidence="5 16" id="KW-0732">Signal</keyword>
<evidence type="ECO:0000256" key="2">
    <source>
        <dbReference type="ARBA" id="ARBA00009812"/>
    </source>
</evidence>
<dbReference type="InParanoid" id="E2A878"/>
<evidence type="ECO:0000256" key="12">
    <source>
        <dbReference type="ARBA" id="ARBA00023288"/>
    </source>
</evidence>
<dbReference type="InterPro" id="IPR003599">
    <property type="entry name" value="Ig_sub"/>
</dbReference>
<dbReference type="InterPro" id="IPR036116">
    <property type="entry name" value="FN3_sf"/>
</dbReference>
<keyword evidence="3" id="KW-1003">Cell membrane</keyword>
<feature type="domain" description="Ig-like" evidence="17">
    <location>
        <begin position="192"/>
        <end position="293"/>
    </location>
</feature>
<dbReference type="GO" id="GO:0098552">
    <property type="term" value="C:side of membrane"/>
    <property type="evidence" value="ECO:0007669"/>
    <property type="project" value="UniProtKB-KW"/>
</dbReference>
<evidence type="ECO:0000256" key="6">
    <source>
        <dbReference type="ARBA" id="ARBA00022737"/>
    </source>
</evidence>
<dbReference type="GO" id="GO:0007411">
    <property type="term" value="P:axon guidance"/>
    <property type="evidence" value="ECO:0007669"/>
    <property type="project" value="TreeGrafter"/>
</dbReference>
<feature type="domain" description="Ig-like" evidence="17">
    <location>
        <begin position="522"/>
        <end position="609"/>
    </location>
</feature>
<keyword evidence="9" id="KW-0472">Membrane</keyword>
<accession>E2A878</accession>
<dbReference type="Pfam" id="PF00041">
    <property type="entry name" value="fn3"/>
    <property type="match status" value="4"/>
</dbReference>
<feature type="chain" id="PRO_5003157017" evidence="16">
    <location>
        <begin position="21"/>
        <end position="1156"/>
    </location>
</feature>
<feature type="signal peptide" evidence="16">
    <location>
        <begin position="1"/>
        <end position="20"/>
    </location>
</feature>
<dbReference type="SUPFAM" id="SSF56436">
    <property type="entry name" value="C-type lectin-like"/>
    <property type="match status" value="1"/>
</dbReference>
<keyword evidence="13" id="KW-0393">Immunoglobulin domain</keyword>
<keyword evidence="20" id="KW-1185">Reference proteome</keyword>
<dbReference type="Proteomes" id="UP000000311">
    <property type="component" value="Unassembled WGS sequence"/>
</dbReference>
<protein>
    <submittedName>
        <fullName evidence="19">Contactin</fullName>
    </submittedName>
</protein>
<evidence type="ECO:0000256" key="7">
    <source>
        <dbReference type="ARBA" id="ARBA00022889"/>
    </source>
</evidence>
<comment type="subcellular location">
    <subcellularLocation>
        <location evidence="14">Cell junction</location>
        <location evidence="14">Septate junction</location>
    </subcellularLocation>
    <subcellularLocation>
        <location evidence="1">Cell membrane</location>
        <topology evidence="1">Lipid-anchor</topology>
        <topology evidence="1">GPI-anchor</topology>
    </subcellularLocation>
</comment>
<sequence>MSDLLSNVVFLLILLLPVFAQNILHEPYECPQHWIRFQESCYRFIKSPLRSRMDARRNCQAFQSDLLSINTLEEHRFILYELLWQDPQHRRWYTGIKLQSGSWINEADGTALINMDNAFLPEPNDNIIGRDYLAYSYSNNLQRWGLEKVTGREELLYICKASIVILHNLVEDDRTYQYGIEIDNPLQIPRGPYFIKQPMSKVFDIAKKRVNNDVSLSCLAGGYPTPTYEWFKEDYENDRLIATKIDPLSNNRYTVSGGTLIIYEPEQTHDRGSYHCKATNKFGTIISESVELSFGYILEFNLKRGEERGDNHWGKAVYCDPPQHFPASFQQLKFPNNFPKAFPEAPMAGEEVRLECIAFGYPVPSYNWTRRGSVLPRGAYATSYNRVLIIPRVRVEDQGEYVCRVYNDRLSIENSVQLTIQAAPNFTIPLVDKHMDNRGDLTWTCEAFGIPDVTYNWFRNGEILDMYTLPPEDRDRYTIQDNVINIKYLDPERDQAMYQCRAKNQLKTVYSSAQLRVLSLKPSFKKRPMESETYAAEGGNVTIVCKPEAAPRPKFVWKKDGNVIGSGGRRRILETGNLIISPVSRDDEGTYVCTATNQYGSDETRGRLIVLRGPELIERLPPRLIMSYNNNQTLRCLGNTDEMLDVAYIWRHNGMRIRDKDLENNRHWHIDGEYLDIINATFAESGEYECILKSAVGEISSKTDLIVNGPPGPPGGVQVVNIVKISATLRWTDGAFNGKVITMYTISARTNWNRTWFPLVENITAIEMDRYNGRKEAFLENVLNPYTTYEFRILAFNELGYGPPSSPSPQYSTPPDKPTKSPSNISGGGGKIGDLTITWDPLPSSDQNGPGIYYKIFWRRKGHDSEYQSLPLREYGNVGSSVVPIQSQFYYTKYEVKVQAINVIGEGPISETTTVYSAEDMPQVAPQQVYSMSYNSTSLNITWQPIEQTRERVRGKLIGHRIKYWKESVPEEHATYYLSRTTRPWSLVVGLQPDTYYYVKVMAYNSAGEGPESERYLERTYRKAPQKPPSSVNVYGVNPSTVRVVWRYVQPSLEEEPLIGYKIRIWEVDQDMSTANDTIIPGGSKLEADIRNLSPGKAYHLRVLAFSNGGDGRMSSPTHTFQMGDAAAFRSSAGNKILDAALGITFLLFLRVFDYI</sequence>
<evidence type="ECO:0000256" key="4">
    <source>
        <dbReference type="ARBA" id="ARBA00022622"/>
    </source>
</evidence>
<dbReference type="GO" id="GO:0021682">
    <property type="term" value="P:nerve maturation"/>
    <property type="evidence" value="ECO:0007669"/>
    <property type="project" value="UniProtKB-ARBA"/>
</dbReference>
<dbReference type="Gene3D" id="2.60.40.10">
    <property type="entry name" value="Immunoglobulins"/>
    <property type="match status" value="9"/>
</dbReference>
<dbReference type="InterPro" id="IPR003598">
    <property type="entry name" value="Ig_sub2"/>
</dbReference>
<proteinExistence type="inferred from homology"/>
<dbReference type="Pfam" id="PF13927">
    <property type="entry name" value="Ig_3"/>
    <property type="match status" value="3"/>
</dbReference>
<feature type="domain" description="Ig-like" evidence="17">
    <location>
        <begin position="339"/>
        <end position="419"/>
    </location>
</feature>
<evidence type="ECO:0000256" key="16">
    <source>
        <dbReference type="SAM" id="SignalP"/>
    </source>
</evidence>
<dbReference type="CDD" id="cd00063">
    <property type="entry name" value="FN3"/>
    <property type="match status" value="4"/>
</dbReference>
<feature type="domain" description="Ig-like" evidence="17">
    <location>
        <begin position="424"/>
        <end position="516"/>
    </location>
</feature>
<dbReference type="Pfam" id="PF07679">
    <property type="entry name" value="I-set"/>
    <property type="match status" value="1"/>
</dbReference>
<dbReference type="FunFam" id="2.60.40.10:FF:000004">
    <property type="entry name" value="DCC isoform 1"/>
    <property type="match status" value="1"/>
</dbReference>
<evidence type="ECO:0000259" key="18">
    <source>
        <dbReference type="PROSITE" id="PS50853"/>
    </source>
</evidence>
<feature type="region of interest" description="Disordered" evidence="15">
    <location>
        <begin position="804"/>
        <end position="829"/>
    </location>
</feature>
<dbReference type="PANTHER" id="PTHR44170:SF6">
    <property type="entry name" value="CONTACTIN"/>
    <property type="match status" value="1"/>
</dbReference>
<dbReference type="FunFam" id="2.60.40.10:FF:000005">
    <property type="entry name" value="Neuronal cell adhesion molecule"/>
    <property type="match status" value="1"/>
</dbReference>
<dbReference type="GO" id="GO:0061343">
    <property type="term" value="P:cell adhesion involved in heart morphogenesis"/>
    <property type="evidence" value="ECO:0007669"/>
    <property type="project" value="UniProtKB-ARBA"/>
</dbReference>
<dbReference type="FunCoup" id="E2A878">
    <property type="interactions" value="390"/>
</dbReference>
<keyword evidence="10" id="KW-1015">Disulfide bond</keyword>
<dbReference type="STRING" id="104421.E2A878"/>
<feature type="domain" description="Fibronectin type-III" evidence="18">
    <location>
        <begin position="925"/>
        <end position="1023"/>
    </location>
</feature>
<evidence type="ECO:0000256" key="3">
    <source>
        <dbReference type="ARBA" id="ARBA00022475"/>
    </source>
</evidence>
<feature type="domain" description="Fibronectin type-III" evidence="18">
    <location>
        <begin position="1028"/>
        <end position="1126"/>
    </location>
</feature>
<dbReference type="InterPro" id="IPR013783">
    <property type="entry name" value="Ig-like_fold"/>
</dbReference>
<evidence type="ECO:0000256" key="13">
    <source>
        <dbReference type="ARBA" id="ARBA00023319"/>
    </source>
</evidence>
<dbReference type="CDD" id="cd00096">
    <property type="entry name" value="Ig"/>
    <property type="match status" value="1"/>
</dbReference>
<dbReference type="AlphaFoldDB" id="E2A878"/>
<dbReference type="SUPFAM" id="SSF48726">
    <property type="entry name" value="Immunoglobulin"/>
    <property type="match status" value="5"/>
</dbReference>
<dbReference type="OrthoDB" id="3666223at2759"/>
<dbReference type="SMART" id="SM00034">
    <property type="entry name" value="CLECT"/>
    <property type="match status" value="1"/>
</dbReference>
<dbReference type="GO" id="GO:0005886">
    <property type="term" value="C:plasma membrane"/>
    <property type="evidence" value="ECO:0007669"/>
    <property type="project" value="UniProtKB-SubCell"/>
</dbReference>
<evidence type="ECO:0000256" key="10">
    <source>
        <dbReference type="ARBA" id="ARBA00023157"/>
    </source>
</evidence>
<dbReference type="FunFam" id="2.60.40.10:FF:000035">
    <property type="entry name" value="Contactin 1"/>
    <property type="match status" value="1"/>
</dbReference>
<keyword evidence="12" id="KW-0449">Lipoprotein</keyword>
<gene>
    <name evidence="19" type="ORF">EAG_11127</name>
</gene>
<dbReference type="SMART" id="SM00060">
    <property type="entry name" value="FN3"/>
    <property type="match status" value="4"/>
</dbReference>
<evidence type="ECO:0000313" key="20">
    <source>
        <dbReference type="Proteomes" id="UP000000311"/>
    </source>
</evidence>
<dbReference type="InterPro" id="IPR007110">
    <property type="entry name" value="Ig-like_dom"/>
</dbReference>
<dbReference type="InterPro" id="IPR003961">
    <property type="entry name" value="FN3_dom"/>
</dbReference>
<dbReference type="PROSITE" id="PS50835">
    <property type="entry name" value="IG_LIKE"/>
    <property type="match status" value="5"/>
</dbReference>
<feature type="domain" description="Fibronectin type-III" evidence="18">
    <location>
        <begin position="814"/>
        <end position="920"/>
    </location>
</feature>
<evidence type="ECO:0000256" key="1">
    <source>
        <dbReference type="ARBA" id="ARBA00004609"/>
    </source>
</evidence>
<dbReference type="GO" id="GO:0060857">
    <property type="term" value="P:establishment of glial blood-brain barrier"/>
    <property type="evidence" value="ECO:0007669"/>
    <property type="project" value="UniProtKB-ARBA"/>
</dbReference>
<feature type="domain" description="Fibronectin type-III" evidence="18">
    <location>
        <begin position="713"/>
        <end position="812"/>
    </location>
</feature>
<dbReference type="OMA" id="KICKAYT"/>
<dbReference type="GO" id="GO:0005918">
    <property type="term" value="C:septate junction"/>
    <property type="evidence" value="ECO:0007669"/>
    <property type="project" value="UniProtKB-SubCell"/>
</dbReference>
<dbReference type="InterPro" id="IPR036179">
    <property type="entry name" value="Ig-like_dom_sf"/>
</dbReference>
<dbReference type="Gene3D" id="3.10.100.10">
    <property type="entry name" value="Mannose-Binding Protein A, subunit A"/>
    <property type="match status" value="1"/>
</dbReference>
<dbReference type="SUPFAM" id="SSF49265">
    <property type="entry name" value="Fibronectin type III"/>
    <property type="match status" value="2"/>
</dbReference>
<keyword evidence="8" id="KW-0965">Cell junction</keyword>
<dbReference type="FunFam" id="2.60.40.10:FF:001529">
    <property type="entry name" value="Cell adhesion molecule"/>
    <property type="match status" value="1"/>
</dbReference>
<dbReference type="GO" id="GO:0098609">
    <property type="term" value="P:cell-cell adhesion"/>
    <property type="evidence" value="ECO:0007669"/>
    <property type="project" value="UniProtKB-ARBA"/>
</dbReference>
<dbReference type="EMBL" id="GL437497">
    <property type="protein sequence ID" value="EFN70344.1"/>
    <property type="molecule type" value="Genomic_DNA"/>
</dbReference>
<dbReference type="InterPro" id="IPR016186">
    <property type="entry name" value="C-type_lectin-like/link_sf"/>
</dbReference>
<dbReference type="FunFam" id="2.60.40.10:FF:000064">
    <property type="entry name" value="Contactin 1"/>
    <property type="match status" value="1"/>
</dbReference>
<dbReference type="InterPro" id="IPR013098">
    <property type="entry name" value="Ig_I-set"/>
</dbReference>
<evidence type="ECO:0000256" key="9">
    <source>
        <dbReference type="ARBA" id="ARBA00023136"/>
    </source>
</evidence>
<dbReference type="FunFam" id="2.60.40.10:FF:000047">
    <property type="entry name" value="Contactin 1"/>
    <property type="match status" value="1"/>
</dbReference>
<evidence type="ECO:0000256" key="14">
    <source>
        <dbReference type="ARBA" id="ARBA00060461"/>
    </source>
</evidence>
<comment type="similarity">
    <text evidence="2">Belongs to the immunoglobulin superfamily. Contactin family.</text>
</comment>
<evidence type="ECO:0000313" key="19">
    <source>
        <dbReference type="EMBL" id="EFN70344.1"/>
    </source>
</evidence>
<evidence type="ECO:0000259" key="17">
    <source>
        <dbReference type="PROSITE" id="PS50835"/>
    </source>
</evidence>
<evidence type="ECO:0000256" key="15">
    <source>
        <dbReference type="SAM" id="MobiDB-lite"/>
    </source>
</evidence>
<dbReference type="SMART" id="SM00408">
    <property type="entry name" value="IGc2"/>
    <property type="match status" value="5"/>
</dbReference>
<evidence type="ECO:0000256" key="11">
    <source>
        <dbReference type="ARBA" id="ARBA00023180"/>
    </source>
</evidence>
<organism evidence="20">
    <name type="scientific">Camponotus floridanus</name>
    <name type="common">Florida carpenter ant</name>
    <dbReference type="NCBI Taxonomy" id="104421"/>
    <lineage>
        <taxon>Eukaryota</taxon>
        <taxon>Metazoa</taxon>
        <taxon>Ecdysozoa</taxon>
        <taxon>Arthropoda</taxon>
        <taxon>Hexapoda</taxon>
        <taxon>Insecta</taxon>
        <taxon>Pterygota</taxon>
        <taxon>Neoptera</taxon>
        <taxon>Endopterygota</taxon>
        <taxon>Hymenoptera</taxon>
        <taxon>Apocrita</taxon>
        <taxon>Aculeata</taxon>
        <taxon>Formicoidea</taxon>
        <taxon>Formicidae</taxon>
        <taxon>Formicinae</taxon>
        <taxon>Camponotus</taxon>
    </lineage>
</organism>
<dbReference type="InterPro" id="IPR016187">
    <property type="entry name" value="CTDL_fold"/>
</dbReference>
<keyword evidence="11" id="KW-0325">Glycoprotein</keyword>
<keyword evidence="4" id="KW-0336">GPI-anchor</keyword>
<dbReference type="PROSITE" id="PS50853">
    <property type="entry name" value="FN3"/>
    <property type="match status" value="4"/>
</dbReference>
<dbReference type="GO" id="GO:0030424">
    <property type="term" value="C:axon"/>
    <property type="evidence" value="ECO:0007669"/>
    <property type="project" value="TreeGrafter"/>
</dbReference>
<name>E2A878_CAMFO</name>
<dbReference type="SMART" id="SM00409">
    <property type="entry name" value="IG"/>
    <property type="match status" value="5"/>
</dbReference>
<feature type="domain" description="Ig-like" evidence="17">
    <location>
        <begin position="614"/>
        <end position="700"/>
    </location>
</feature>
<evidence type="ECO:0000256" key="8">
    <source>
        <dbReference type="ARBA" id="ARBA00022949"/>
    </source>
</evidence>